<accession>A0A8S3D1G5</accession>
<comment type="caution">
    <text evidence="2">The sequence shown here is derived from an EMBL/GenBank/DDBJ whole genome shotgun (WGS) entry which is preliminary data.</text>
</comment>
<evidence type="ECO:0000256" key="1">
    <source>
        <dbReference type="SAM" id="MobiDB-lite"/>
    </source>
</evidence>
<feature type="non-terminal residue" evidence="2">
    <location>
        <position position="1"/>
    </location>
</feature>
<feature type="region of interest" description="Disordered" evidence="1">
    <location>
        <begin position="1"/>
        <end position="44"/>
    </location>
</feature>
<proteinExistence type="predicted"/>
<gene>
    <name evidence="2" type="ORF">GIL414_LOCUS53763</name>
</gene>
<dbReference type="AlphaFoldDB" id="A0A8S3D1G5"/>
<name>A0A8S3D1G5_9BILA</name>
<dbReference type="Proteomes" id="UP000681720">
    <property type="component" value="Unassembled WGS sequence"/>
</dbReference>
<feature type="region of interest" description="Disordered" evidence="1">
    <location>
        <begin position="59"/>
        <end position="80"/>
    </location>
</feature>
<evidence type="ECO:0000313" key="3">
    <source>
        <dbReference type="Proteomes" id="UP000681720"/>
    </source>
</evidence>
<protein>
    <submittedName>
        <fullName evidence="2">Uncharacterized protein</fullName>
    </submittedName>
</protein>
<sequence>PPCIQVKQPISPKFARASSTTLTNSQSHHRHRSPSTTVPSVTNNIDASTAGATATLLLDDSSGYDSNENPNHRALMSTVS</sequence>
<evidence type="ECO:0000313" key="2">
    <source>
        <dbReference type="EMBL" id="CAF4939980.1"/>
    </source>
</evidence>
<reference evidence="2" key="1">
    <citation type="submission" date="2021-02" db="EMBL/GenBank/DDBJ databases">
        <authorList>
            <person name="Nowell W R."/>
        </authorList>
    </citation>
    <scope>NUCLEOTIDE SEQUENCE</scope>
</reference>
<feature type="compositionally biased region" description="Polar residues" evidence="1">
    <location>
        <begin position="17"/>
        <end position="26"/>
    </location>
</feature>
<feature type="compositionally biased region" description="Polar residues" evidence="1">
    <location>
        <begin position="34"/>
        <end position="44"/>
    </location>
</feature>
<dbReference type="EMBL" id="CAJOBJ010187074">
    <property type="protein sequence ID" value="CAF4939980.1"/>
    <property type="molecule type" value="Genomic_DNA"/>
</dbReference>
<feature type="non-terminal residue" evidence="2">
    <location>
        <position position="80"/>
    </location>
</feature>
<organism evidence="2 3">
    <name type="scientific">Rotaria magnacalcarata</name>
    <dbReference type="NCBI Taxonomy" id="392030"/>
    <lineage>
        <taxon>Eukaryota</taxon>
        <taxon>Metazoa</taxon>
        <taxon>Spiralia</taxon>
        <taxon>Gnathifera</taxon>
        <taxon>Rotifera</taxon>
        <taxon>Eurotatoria</taxon>
        <taxon>Bdelloidea</taxon>
        <taxon>Philodinida</taxon>
        <taxon>Philodinidae</taxon>
        <taxon>Rotaria</taxon>
    </lineage>
</organism>